<keyword evidence="9" id="KW-0547">Nucleotide-binding</keyword>
<comment type="caution">
    <text evidence="11">The sequence shown here is derived from an EMBL/GenBank/DDBJ whole genome shotgun (WGS) entry which is preliminary data.</text>
</comment>
<dbReference type="SUPFAM" id="SSF81653">
    <property type="entry name" value="Calcium ATPase, transduction domain A"/>
    <property type="match status" value="1"/>
</dbReference>
<evidence type="ECO:0000313" key="12">
    <source>
        <dbReference type="Proteomes" id="UP001315278"/>
    </source>
</evidence>
<evidence type="ECO:0000256" key="8">
    <source>
        <dbReference type="ARBA" id="ARBA00047308"/>
    </source>
</evidence>
<keyword evidence="9" id="KW-1003">Cell membrane</keyword>
<evidence type="ECO:0000313" key="11">
    <source>
        <dbReference type="EMBL" id="MBR0799734.1"/>
    </source>
</evidence>
<protein>
    <recommendedName>
        <fullName evidence="7">P-type Zn(2+) transporter</fullName>
        <ecNumber evidence="7">7.2.2.12</ecNumber>
    </recommendedName>
</protein>
<dbReference type="PROSITE" id="PS00154">
    <property type="entry name" value="ATPASE_E1_E2"/>
    <property type="match status" value="1"/>
</dbReference>
<dbReference type="SFLD" id="SFLDS00003">
    <property type="entry name" value="Haloacid_Dehalogenase"/>
    <property type="match status" value="1"/>
</dbReference>
<evidence type="ECO:0000259" key="10">
    <source>
        <dbReference type="Pfam" id="PF00122"/>
    </source>
</evidence>
<dbReference type="Pfam" id="PF00122">
    <property type="entry name" value="E1-E2_ATPase"/>
    <property type="match status" value="1"/>
</dbReference>
<organism evidence="11 12">
    <name type="scientific">Bradyrhizobium jicamae</name>
    <dbReference type="NCBI Taxonomy" id="280332"/>
    <lineage>
        <taxon>Bacteria</taxon>
        <taxon>Pseudomonadati</taxon>
        <taxon>Pseudomonadota</taxon>
        <taxon>Alphaproteobacteria</taxon>
        <taxon>Hyphomicrobiales</taxon>
        <taxon>Nitrobacteraceae</taxon>
        <taxon>Bradyrhizobium</taxon>
    </lineage>
</organism>
<dbReference type="InterPro" id="IPR059000">
    <property type="entry name" value="ATPase_P-type_domA"/>
</dbReference>
<dbReference type="PRINTS" id="PR00119">
    <property type="entry name" value="CATATPASE"/>
</dbReference>
<evidence type="ECO:0000256" key="2">
    <source>
        <dbReference type="ARBA" id="ARBA00006024"/>
    </source>
</evidence>
<dbReference type="InterPro" id="IPR051014">
    <property type="entry name" value="Cation_Transport_ATPase_IB"/>
</dbReference>
<dbReference type="PANTHER" id="PTHR48085">
    <property type="entry name" value="CADMIUM/ZINC-TRANSPORTING ATPASE HMA2-RELATED"/>
    <property type="match status" value="1"/>
</dbReference>
<name>A0ABS5FSY5_9BRAD</name>
<evidence type="ECO:0000256" key="3">
    <source>
        <dbReference type="ARBA" id="ARBA00022692"/>
    </source>
</evidence>
<dbReference type="InterPro" id="IPR023299">
    <property type="entry name" value="ATPase_P-typ_cyto_dom_N"/>
</dbReference>
<keyword evidence="3" id="KW-0812">Transmembrane</keyword>
<evidence type="ECO:0000256" key="1">
    <source>
        <dbReference type="ARBA" id="ARBA00004370"/>
    </source>
</evidence>
<comment type="catalytic activity">
    <reaction evidence="8">
        <text>Zn(2+)(in) + ATP + H2O = Zn(2+)(out) + ADP + phosphate + H(+)</text>
        <dbReference type="Rhea" id="RHEA:20621"/>
        <dbReference type="ChEBI" id="CHEBI:15377"/>
        <dbReference type="ChEBI" id="CHEBI:15378"/>
        <dbReference type="ChEBI" id="CHEBI:29105"/>
        <dbReference type="ChEBI" id="CHEBI:30616"/>
        <dbReference type="ChEBI" id="CHEBI:43474"/>
        <dbReference type="ChEBI" id="CHEBI:456216"/>
        <dbReference type="EC" id="7.2.2.12"/>
    </reaction>
</comment>
<dbReference type="Proteomes" id="UP001315278">
    <property type="component" value="Unassembled WGS sequence"/>
</dbReference>
<evidence type="ECO:0000256" key="7">
    <source>
        <dbReference type="ARBA" id="ARBA00039097"/>
    </source>
</evidence>
<gene>
    <name evidence="11" type="ORF">JQ615_30620</name>
</gene>
<feature type="domain" description="P-type ATPase A" evidence="10">
    <location>
        <begin position="207"/>
        <end position="306"/>
    </location>
</feature>
<dbReference type="NCBIfam" id="TIGR01494">
    <property type="entry name" value="ATPase_P-type"/>
    <property type="match status" value="1"/>
</dbReference>
<keyword evidence="6" id="KW-0472">Membrane</keyword>
<dbReference type="NCBIfam" id="TIGR01525">
    <property type="entry name" value="ATPase-IB_hvy"/>
    <property type="match status" value="1"/>
</dbReference>
<dbReference type="InterPro" id="IPR036412">
    <property type="entry name" value="HAD-like_sf"/>
</dbReference>
<dbReference type="RefSeq" id="WP_212394634.1">
    <property type="nucleotide sequence ID" value="NZ_JAFCJH010000043.1"/>
</dbReference>
<dbReference type="InterPro" id="IPR044492">
    <property type="entry name" value="P_typ_ATPase_HD_dom"/>
</dbReference>
<comment type="similarity">
    <text evidence="2 9">Belongs to the cation transport ATPase (P-type) (TC 3.A.3) family. Type IB subfamily.</text>
</comment>
<evidence type="ECO:0000256" key="4">
    <source>
        <dbReference type="ARBA" id="ARBA00022967"/>
    </source>
</evidence>
<keyword evidence="9" id="KW-0479">Metal-binding</keyword>
<dbReference type="Gene3D" id="2.70.150.10">
    <property type="entry name" value="Calcium-transporting ATPase, cytoplasmic transduction domain A"/>
    <property type="match status" value="1"/>
</dbReference>
<dbReference type="Pfam" id="PF00702">
    <property type="entry name" value="Hydrolase"/>
    <property type="match status" value="1"/>
</dbReference>
<keyword evidence="4" id="KW-1278">Translocase</keyword>
<dbReference type="InterPro" id="IPR001757">
    <property type="entry name" value="P_typ_ATPase"/>
</dbReference>
<sequence length="706" mass="75932">MDFCFRHSMPGRIRLSIPALGQNRRLGEACLAWLKTQEGIASARINYDCASLVLEYNLKHEQRLLLLLEHFKTMSLADLKALSSRAMQDAVAAPVANAPEVSRRSPLALPTLSLFMAFSANPVVMAINMPLMLWNAIPIAKRAWKVWSNENRLNIDVLDTLAITASVLQGNPMAGCIVTWLIKLGDWIRDLTAAGSRRAINELLEFQSKTAWLLRDGEVVSIPAAELQAGDIVVVYPGEMIPVDGEIIEGSATIDQKTITGEGLPVHRGKGEAAFAATVIREGQITLRALRVGAATTAGQIVHLIESAPIGDTRMQNHAERFADRLVTPTLALATGTAMVSGDFNRFLSLVIVDYGTGIRVAAPTSVLSSMTLAARTGMIIKSGGHMEKLAGIDTMVFDKTGTLTHGTPAVIDVISYQRNITPNHLLGLAAAAETKLQHPVAEALRTRARQLAVNIPPCNETTYRLGLGVEGQVNGYYLHVGNQRFMRQSEIAVDQALGDRAALDERGFSSLYIAVDGKLAGLVPYSDEIRAESRSVIQRLHALGVKNSIMLTGDNAVVARAVCSNLGLTEHFADMLPADKASVIQELQRKGRRVAMVGDGINDSPALSFADVGIAMKHGAEVTHESADVILMEDSLWKLVRAVEISQGAVSLIRQNYSIVAALNTLALGLALPGGLITPEVTALISNGSAILASLNGIRPILRYQ</sequence>
<dbReference type="InterPro" id="IPR018303">
    <property type="entry name" value="ATPase_P-typ_P_site"/>
</dbReference>
<dbReference type="SUPFAM" id="SSF81660">
    <property type="entry name" value="Metal cation-transporting ATPase, ATP-binding domain N"/>
    <property type="match status" value="1"/>
</dbReference>
<accession>A0ABS5FSY5</accession>
<keyword evidence="9" id="KW-0067">ATP-binding</keyword>
<dbReference type="PANTHER" id="PTHR48085:SF5">
    <property type="entry name" value="CADMIUM_ZINC-TRANSPORTING ATPASE HMA4-RELATED"/>
    <property type="match status" value="1"/>
</dbReference>
<dbReference type="Pfam" id="PF19991">
    <property type="entry name" value="HMA_2"/>
    <property type="match status" value="1"/>
</dbReference>
<dbReference type="InterPro" id="IPR023214">
    <property type="entry name" value="HAD_sf"/>
</dbReference>
<evidence type="ECO:0000256" key="6">
    <source>
        <dbReference type="ARBA" id="ARBA00023136"/>
    </source>
</evidence>
<proteinExistence type="inferred from homology"/>
<dbReference type="SFLD" id="SFLDG00002">
    <property type="entry name" value="C1.7:_P-type_atpase_like"/>
    <property type="match status" value="1"/>
</dbReference>
<dbReference type="Gene3D" id="3.40.50.1000">
    <property type="entry name" value="HAD superfamily/HAD-like"/>
    <property type="match status" value="1"/>
</dbReference>
<evidence type="ECO:0000256" key="5">
    <source>
        <dbReference type="ARBA" id="ARBA00022989"/>
    </source>
</evidence>
<reference evidence="12" key="1">
    <citation type="journal article" date="2021" name="ISME J.">
        <title>Evolutionary origin and ecological implication of a unique nif island in free-living Bradyrhizobium lineages.</title>
        <authorList>
            <person name="Tao J."/>
        </authorList>
    </citation>
    <scope>NUCLEOTIDE SEQUENCE [LARGE SCALE GENOMIC DNA]</scope>
    <source>
        <strain evidence="12">SZCCT0434</strain>
    </source>
</reference>
<dbReference type="InterPro" id="IPR008250">
    <property type="entry name" value="ATPase_P-typ_transduc_dom_A_sf"/>
</dbReference>
<evidence type="ECO:0000256" key="9">
    <source>
        <dbReference type="RuleBase" id="RU362081"/>
    </source>
</evidence>
<keyword evidence="12" id="KW-1185">Reference proteome</keyword>
<keyword evidence="5" id="KW-1133">Transmembrane helix</keyword>
<dbReference type="EC" id="7.2.2.12" evidence="7"/>
<dbReference type="InterPro" id="IPR027256">
    <property type="entry name" value="P-typ_ATPase_IB"/>
</dbReference>
<dbReference type="EMBL" id="JAFCJH010000043">
    <property type="protein sequence ID" value="MBR0799734.1"/>
    <property type="molecule type" value="Genomic_DNA"/>
</dbReference>
<dbReference type="SFLD" id="SFLDF00027">
    <property type="entry name" value="p-type_atpase"/>
    <property type="match status" value="1"/>
</dbReference>
<dbReference type="Gene3D" id="3.40.1110.10">
    <property type="entry name" value="Calcium-transporting ATPase, cytoplasmic domain N"/>
    <property type="match status" value="1"/>
</dbReference>
<comment type="subcellular location">
    <subcellularLocation>
        <location evidence="9">Cell membrane</location>
    </subcellularLocation>
    <subcellularLocation>
        <location evidence="1">Membrane</location>
    </subcellularLocation>
</comment>
<dbReference type="SUPFAM" id="SSF56784">
    <property type="entry name" value="HAD-like"/>
    <property type="match status" value="1"/>
</dbReference>